<name>A0A944QTM8_9GAMM</name>
<protein>
    <submittedName>
        <fullName evidence="1">Uncharacterized protein</fullName>
    </submittedName>
</protein>
<dbReference type="EMBL" id="JAHHGM010000007">
    <property type="protein sequence ID" value="MBT2989252.1"/>
    <property type="molecule type" value="Genomic_DNA"/>
</dbReference>
<sequence>MKLKLGDRVFIAGHWNFPNDCTGTISKPPKSSVEHMPDQKLWSGIKRTVKRKKGSIVFYWVKFDTPQTDTDGDGPYSEGEIEAEYIKLIS</sequence>
<evidence type="ECO:0000313" key="1">
    <source>
        <dbReference type="EMBL" id="MBT2989252.1"/>
    </source>
</evidence>
<dbReference type="Proteomes" id="UP000770889">
    <property type="component" value="Unassembled WGS sequence"/>
</dbReference>
<evidence type="ECO:0000313" key="2">
    <source>
        <dbReference type="Proteomes" id="UP000770889"/>
    </source>
</evidence>
<dbReference type="AlphaFoldDB" id="A0A944QTM8"/>
<comment type="caution">
    <text evidence="1">The sequence shown here is derived from an EMBL/GenBank/DDBJ whole genome shotgun (WGS) entry which is preliminary data.</text>
</comment>
<reference evidence="1 2" key="1">
    <citation type="submission" date="2021-05" db="EMBL/GenBank/DDBJ databases">
        <title>Genetic and Functional Diversity in Clade A Lucinid endosymbionts from the Bahamas.</title>
        <authorList>
            <person name="Giani N.M."/>
            <person name="Engel A.S."/>
            <person name="Campbell B.J."/>
        </authorList>
    </citation>
    <scope>NUCLEOTIDE SEQUENCE [LARGE SCALE GENOMIC DNA]</scope>
    <source>
        <strain evidence="1">LUC16012Gg_MoonRockCtena</strain>
    </source>
</reference>
<accession>A0A944QTM8</accession>
<proteinExistence type="predicted"/>
<organism evidence="1 2">
    <name type="scientific">Candidatus Thiodiazotropha taylori</name>
    <dbReference type="NCBI Taxonomy" id="2792791"/>
    <lineage>
        <taxon>Bacteria</taxon>
        <taxon>Pseudomonadati</taxon>
        <taxon>Pseudomonadota</taxon>
        <taxon>Gammaproteobacteria</taxon>
        <taxon>Chromatiales</taxon>
        <taxon>Sedimenticolaceae</taxon>
        <taxon>Candidatus Thiodiazotropha</taxon>
    </lineage>
</organism>
<gene>
    <name evidence="1" type="ORF">KME65_09835</name>
</gene>